<protein>
    <submittedName>
        <fullName evidence="1">Uncharacterized protein</fullName>
    </submittedName>
</protein>
<reference evidence="1 2" key="1">
    <citation type="journal article" date="2021" name="Nat. Commun.">
        <title>Genetic determinants of endophytism in the Arabidopsis root mycobiome.</title>
        <authorList>
            <person name="Mesny F."/>
            <person name="Miyauchi S."/>
            <person name="Thiergart T."/>
            <person name="Pickel B."/>
            <person name="Atanasova L."/>
            <person name="Karlsson M."/>
            <person name="Huettel B."/>
            <person name="Barry K.W."/>
            <person name="Haridas S."/>
            <person name="Chen C."/>
            <person name="Bauer D."/>
            <person name="Andreopoulos W."/>
            <person name="Pangilinan J."/>
            <person name="LaButti K."/>
            <person name="Riley R."/>
            <person name="Lipzen A."/>
            <person name="Clum A."/>
            <person name="Drula E."/>
            <person name="Henrissat B."/>
            <person name="Kohler A."/>
            <person name="Grigoriev I.V."/>
            <person name="Martin F.M."/>
            <person name="Hacquard S."/>
        </authorList>
    </citation>
    <scope>NUCLEOTIDE SEQUENCE [LARGE SCALE GENOMIC DNA]</scope>
    <source>
        <strain evidence="1 2">MPI-SDFR-AT-0079</strain>
    </source>
</reference>
<keyword evidence="2" id="KW-1185">Reference proteome</keyword>
<sequence>MKFTIATVLAFATMALAYPAVERDAPVKRQNAVTVDVSQPAMSDQTGNVIAFDAAKVYQDAAAKGI</sequence>
<evidence type="ECO:0000313" key="1">
    <source>
        <dbReference type="EMBL" id="KAH6623521.1"/>
    </source>
</evidence>
<proteinExistence type="predicted"/>
<evidence type="ECO:0000313" key="2">
    <source>
        <dbReference type="Proteomes" id="UP000724584"/>
    </source>
</evidence>
<dbReference type="Proteomes" id="UP000724584">
    <property type="component" value="Unassembled WGS sequence"/>
</dbReference>
<dbReference type="EMBL" id="JAGIZQ010000006">
    <property type="protein sequence ID" value="KAH6623521.1"/>
    <property type="molecule type" value="Genomic_DNA"/>
</dbReference>
<organism evidence="1 2">
    <name type="scientific">Chaetomium tenue</name>
    <dbReference type="NCBI Taxonomy" id="1854479"/>
    <lineage>
        <taxon>Eukaryota</taxon>
        <taxon>Fungi</taxon>
        <taxon>Dikarya</taxon>
        <taxon>Ascomycota</taxon>
        <taxon>Pezizomycotina</taxon>
        <taxon>Sordariomycetes</taxon>
        <taxon>Sordariomycetidae</taxon>
        <taxon>Sordariales</taxon>
        <taxon>Chaetomiaceae</taxon>
        <taxon>Chaetomium</taxon>
    </lineage>
</organism>
<accession>A0ACB7NYJ3</accession>
<name>A0ACB7NYJ3_9PEZI</name>
<comment type="caution">
    <text evidence="1">The sequence shown here is derived from an EMBL/GenBank/DDBJ whole genome shotgun (WGS) entry which is preliminary data.</text>
</comment>
<gene>
    <name evidence="1" type="ORF">F5144DRAFT_364659</name>
</gene>